<dbReference type="Proteomes" id="UP001597197">
    <property type="component" value="Unassembled WGS sequence"/>
</dbReference>
<evidence type="ECO:0000256" key="1">
    <source>
        <dbReference type="SAM" id="MobiDB-lite"/>
    </source>
</evidence>
<evidence type="ECO:0008006" key="5">
    <source>
        <dbReference type="Google" id="ProtNLM"/>
    </source>
</evidence>
<dbReference type="RefSeq" id="WP_382311627.1">
    <property type="nucleotide sequence ID" value="NZ_JBHUFD010000001.1"/>
</dbReference>
<proteinExistence type="predicted"/>
<sequence length="556" mass="57681">MDSQSPPKGSLEELFRHHLLESEAAAVPPRPLVWDQIDNSLLLAENEKYRRRLLVHRWGMAASLLLAALAGGGWWHSQQPAAPNLAVVTNADNAAHVAIAAATAARQPRATVGLVGTPGQATRAVTLTTTATLPAGSAAWLAGTARAQADASSSLAQNAAAGSARERASLAVAPPTGTLGHPAATTLATYAYRATMTSRRGVAAASALAVTSFPYSTSSPIGSTATSSRTEFPSNATTLGQAAGTSSADIASASAAEATTSTAAGLTASRLSENLLTGKSTQLAFGPAAGLPASLTPVDAKLVPATKLRRWRFGAEYAITAFNPNVDFAASNSPLPAFVTNFPASSFAGAGRSAAAEYRTNLRAGLGQRLSLRANRWLGGHWSLSTGLEAAQQEATSATSMSFDGVHLDMASAYSTVPRQLQASSYRYRSAGVPVELRYDNPIKTGVSFYGRLGAIVSALLNVRTEIAGNPETARSYSPFAGSTPYRRLTTLLRGGAGVRYRPANKGWGVSVGPTAEAGVQSLNSDTDKSFLQQNRPYSFGLEAGFEFNSGVVPVQ</sequence>
<accession>A0ABW4QPN1</accession>
<name>A0ABW4QPN1_9BACT</name>
<protein>
    <recommendedName>
        <fullName evidence="5">Outer membrane protein beta-barrel domain-containing protein</fullName>
    </recommendedName>
</protein>
<evidence type="ECO:0000256" key="2">
    <source>
        <dbReference type="SAM" id="Phobius"/>
    </source>
</evidence>
<evidence type="ECO:0000313" key="4">
    <source>
        <dbReference type="Proteomes" id="UP001597197"/>
    </source>
</evidence>
<feature type="region of interest" description="Disordered" evidence="1">
    <location>
        <begin position="214"/>
        <end position="240"/>
    </location>
</feature>
<keyword evidence="2" id="KW-0472">Membrane</keyword>
<gene>
    <name evidence="3" type="ORF">ACFSDX_02520</name>
</gene>
<evidence type="ECO:0000313" key="3">
    <source>
        <dbReference type="EMBL" id="MFD1871284.1"/>
    </source>
</evidence>
<dbReference type="EMBL" id="JBHUFD010000001">
    <property type="protein sequence ID" value="MFD1871284.1"/>
    <property type="molecule type" value="Genomic_DNA"/>
</dbReference>
<comment type="caution">
    <text evidence="3">The sequence shown here is derived from an EMBL/GenBank/DDBJ whole genome shotgun (WGS) entry which is preliminary data.</text>
</comment>
<keyword evidence="2" id="KW-1133">Transmembrane helix</keyword>
<keyword evidence="4" id="KW-1185">Reference proteome</keyword>
<organism evidence="3 4">
    <name type="scientific">Hymenobacter bucti</name>
    <dbReference type="NCBI Taxonomy" id="1844114"/>
    <lineage>
        <taxon>Bacteria</taxon>
        <taxon>Pseudomonadati</taxon>
        <taxon>Bacteroidota</taxon>
        <taxon>Cytophagia</taxon>
        <taxon>Cytophagales</taxon>
        <taxon>Hymenobacteraceae</taxon>
        <taxon>Hymenobacter</taxon>
    </lineage>
</organism>
<feature type="transmembrane region" description="Helical" evidence="2">
    <location>
        <begin position="58"/>
        <end position="75"/>
    </location>
</feature>
<reference evidence="4" key="1">
    <citation type="journal article" date="2019" name="Int. J. Syst. Evol. Microbiol.">
        <title>The Global Catalogue of Microorganisms (GCM) 10K type strain sequencing project: providing services to taxonomists for standard genome sequencing and annotation.</title>
        <authorList>
            <consortium name="The Broad Institute Genomics Platform"/>
            <consortium name="The Broad Institute Genome Sequencing Center for Infectious Disease"/>
            <person name="Wu L."/>
            <person name="Ma J."/>
        </authorList>
    </citation>
    <scope>NUCLEOTIDE SEQUENCE [LARGE SCALE GENOMIC DNA]</scope>
    <source>
        <strain evidence="4">CGMCC 1.15795</strain>
    </source>
</reference>
<keyword evidence="2" id="KW-0812">Transmembrane</keyword>